<proteinExistence type="predicted"/>
<evidence type="ECO:0000256" key="1">
    <source>
        <dbReference type="SAM" id="MobiDB-lite"/>
    </source>
</evidence>
<gene>
    <name evidence="3" type="ORF">P167DRAFT_575109</name>
</gene>
<feature type="compositionally biased region" description="Pro residues" evidence="1">
    <location>
        <begin position="128"/>
        <end position="147"/>
    </location>
</feature>
<evidence type="ECO:0000313" key="3">
    <source>
        <dbReference type="EMBL" id="RPB11622.1"/>
    </source>
</evidence>
<keyword evidence="4" id="KW-1185">Reference proteome</keyword>
<dbReference type="Proteomes" id="UP000277580">
    <property type="component" value="Unassembled WGS sequence"/>
</dbReference>
<keyword evidence="2" id="KW-1133">Transmembrane helix</keyword>
<evidence type="ECO:0000313" key="4">
    <source>
        <dbReference type="Proteomes" id="UP000277580"/>
    </source>
</evidence>
<keyword evidence="2" id="KW-0812">Transmembrane</keyword>
<dbReference type="OrthoDB" id="10549513at2759"/>
<feature type="compositionally biased region" description="Low complexity" evidence="1">
    <location>
        <begin position="108"/>
        <end position="127"/>
    </location>
</feature>
<feature type="compositionally biased region" description="Low complexity" evidence="1">
    <location>
        <begin position="148"/>
        <end position="179"/>
    </location>
</feature>
<name>A0A3N4KQM6_9PEZI</name>
<dbReference type="AlphaFoldDB" id="A0A3N4KQM6"/>
<keyword evidence="2" id="KW-0472">Membrane</keyword>
<sequence length="251" mass="26512">MELPTTMKQCQLFTYILLYQLLVILHVSAVPRPQAGQLETILTLVSAASSTDNGSAIENTTRDPALTTLRTSSSISGLQIDISSSSSVVTINATLLISTIVNNETSRSALTSTSVTSSTRFYTIDTSTPPPPSPPPPPPPTQSPPPTTEYTATTTPTPTATATATTTDSSTAPTSTSTEEPLRYQGIFGLSLWAKIVIPLSLASAVGFGVFLCVAHRKNMRHKKALAIASGESTPVMREVHVGTLGRRLTL</sequence>
<feature type="transmembrane region" description="Helical" evidence="2">
    <location>
        <begin position="192"/>
        <end position="214"/>
    </location>
</feature>
<reference evidence="3 4" key="1">
    <citation type="journal article" date="2018" name="Nat. Ecol. Evol.">
        <title>Pezizomycetes genomes reveal the molecular basis of ectomycorrhizal truffle lifestyle.</title>
        <authorList>
            <person name="Murat C."/>
            <person name="Payen T."/>
            <person name="Noel B."/>
            <person name="Kuo A."/>
            <person name="Morin E."/>
            <person name="Chen J."/>
            <person name="Kohler A."/>
            <person name="Krizsan K."/>
            <person name="Balestrini R."/>
            <person name="Da Silva C."/>
            <person name="Montanini B."/>
            <person name="Hainaut M."/>
            <person name="Levati E."/>
            <person name="Barry K.W."/>
            <person name="Belfiori B."/>
            <person name="Cichocki N."/>
            <person name="Clum A."/>
            <person name="Dockter R.B."/>
            <person name="Fauchery L."/>
            <person name="Guy J."/>
            <person name="Iotti M."/>
            <person name="Le Tacon F."/>
            <person name="Lindquist E.A."/>
            <person name="Lipzen A."/>
            <person name="Malagnac F."/>
            <person name="Mello A."/>
            <person name="Molinier V."/>
            <person name="Miyauchi S."/>
            <person name="Poulain J."/>
            <person name="Riccioni C."/>
            <person name="Rubini A."/>
            <person name="Sitrit Y."/>
            <person name="Splivallo R."/>
            <person name="Traeger S."/>
            <person name="Wang M."/>
            <person name="Zifcakova L."/>
            <person name="Wipf D."/>
            <person name="Zambonelli A."/>
            <person name="Paolocci F."/>
            <person name="Nowrousian M."/>
            <person name="Ottonello S."/>
            <person name="Baldrian P."/>
            <person name="Spatafora J.W."/>
            <person name="Henrissat B."/>
            <person name="Nagy L.G."/>
            <person name="Aury J.M."/>
            <person name="Wincker P."/>
            <person name="Grigoriev I.V."/>
            <person name="Bonfante P."/>
            <person name="Martin F.M."/>
        </authorList>
    </citation>
    <scope>NUCLEOTIDE SEQUENCE [LARGE SCALE GENOMIC DNA]</scope>
    <source>
        <strain evidence="3 4">CCBAS932</strain>
    </source>
</reference>
<feature type="region of interest" description="Disordered" evidence="1">
    <location>
        <begin position="108"/>
        <end position="180"/>
    </location>
</feature>
<protein>
    <submittedName>
        <fullName evidence="3">Uncharacterized protein</fullName>
    </submittedName>
</protein>
<dbReference type="InParanoid" id="A0A3N4KQM6"/>
<dbReference type="EMBL" id="ML119134">
    <property type="protein sequence ID" value="RPB11622.1"/>
    <property type="molecule type" value="Genomic_DNA"/>
</dbReference>
<accession>A0A3N4KQM6</accession>
<organism evidence="3 4">
    <name type="scientific">Morchella conica CCBAS932</name>
    <dbReference type="NCBI Taxonomy" id="1392247"/>
    <lineage>
        <taxon>Eukaryota</taxon>
        <taxon>Fungi</taxon>
        <taxon>Dikarya</taxon>
        <taxon>Ascomycota</taxon>
        <taxon>Pezizomycotina</taxon>
        <taxon>Pezizomycetes</taxon>
        <taxon>Pezizales</taxon>
        <taxon>Morchellaceae</taxon>
        <taxon>Morchella</taxon>
    </lineage>
</organism>
<evidence type="ECO:0000256" key="2">
    <source>
        <dbReference type="SAM" id="Phobius"/>
    </source>
</evidence>
<feature type="transmembrane region" description="Helical" evidence="2">
    <location>
        <begin position="12"/>
        <end position="30"/>
    </location>
</feature>